<evidence type="ECO:0000313" key="1">
    <source>
        <dbReference type="Proteomes" id="UP000050640"/>
    </source>
</evidence>
<dbReference type="AlphaFoldDB" id="A0A0R3RYF7"/>
<evidence type="ECO:0000313" key="2">
    <source>
        <dbReference type="WBParaSite" id="EEL_0000731201-mRNA-1"/>
    </source>
</evidence>
<dbReference type="Proteomes" id="UP000050640">
    <property type="component" value="Unplaced"/>
</dbReference>
<protein>
    <submittedName>
        <fullName evidence="2">BBS1 domain-containing protein</fullName>
    </submittedName>
</protein>
<reference evidence="2" key="1">
    <citation type="submission" date="2017-02" db="UniProtKB">
        <authorList>
            <consortium name="WormBaseParasite"/>
        </authorList>
    </citation>
    <scope>IDENTIFICATION</scope>
</reference>
<keyword evidence="1" id="KW-1185">Reference proteome</keyword>
<proteinExistence type="predicted"/>
<organism evidence="1 2">
    <name type="scientific">Elaeophora elaphi</name>
    <dbReference type="NCBI Taxonomy" id="1147741"/>
    <lineage>
        <taxon>Eukaryota</taxon>
        <taxon>Metazoa</taxon>
        <taxon>Ecdysozoa</taxon>
        <taxon>Nematoda</taxon>
        <taxon>Chromadorea</taxon>
        <taxon>Rhabditida</taxon>
        <taxon>Spirurina</taxon>
        <taxon>Spiruromorpha</taxon>
        <taxon>Filarioidea</taxon>
        <taxon>Onchocercidae</taxon>
        <taxon>Elaeophora</taxon>
    </lineage>
</organism>
<accession>A0A0R3RYF7</accession>
<sequence length="130" mass="14998">MTVTHNADIIILNGTDLVSYRNGRKYHVMKLPVLGKSLSAFEDEMGLERIIALGRSNDVLFVFTNDLKPIEEIYFKNDAKETCNFAILHQKYYYISCQSAILQLSEVGLVNFSTHNLTWMNSLSTIWLFW</sequence>
<name>A0A0R3RYF7_9BILA</name>
<dbReference type="WBParaSite" id="EEL_0000731201-mRNA-1">
    <property type="protein sequence ID" value="EEL_0000731201-mRNA-1"/>
    <property type="gene ID" value="EEL_0000731201"/>
</dbReference>